<name>A0A9D3ZFH0_9ROSI</name>
<organism evidence="1 2">
    <name type="scientific">Gossypium stocksii</name>
    <dbReference type="NCBI Taxonomy" id="47602"/>
    <lineage>
        <taxon>Eukaryota</taxon>
        <taxon>Viridiplantae</taxon>
        <taxon>Streptophyta</taxon>
        <taxon>Embryophyta</taxon>
        <taxon>Tracheophyta</taxon>
        <taxon>Spermatophyta</taxon>
        <taxon>Magnoliopsida</taxon>
        <taxon>eudicotyledons</taxon>
        <taxon>Gunneridae</taxon>
        <taxon>Pentapetalae</taxon>
        <taxon>rosids</taxon>
        <taxon>malvids</taxon>
        <taxon>Malvales</taxon>
        <taxon>Malvaceae</taxon>
        <taxon>Malvoideae</taxon>
        <taxon>Gossypium</taxon>
    </lineage>
</organism>
<proteinExistence type="predicted"/>
<accession>A0A9D3ZFH0</accession>
<evidence type="ECO:0000313" key="1">
    <source>
        <dbReference type="EMBL" id="KAH1031759.1"/>
    </source>
</evidence>
<evidence type="ECO:0000313" key="2">
    <source>
        <dbReference type="Proteomes" id="UP000828251"/>
    </source>
</evidence>
<protein>
    <submittedName>
        <fullName evidence="1">Uncharacterized protein</fullName>
    </submittedName>
</protein>
<dbReference type="OrthoDB" id="10340779at2759"/>
<sequence>MHPYGTKSLEIRRSYVGNDTYVKERSAIALRIICDFYNAPYNEKDFIDETDLEYFRDIDMDNIINFLTEGRGEWKYHPEKTNMHWDMDLPEYEEMC</sequence>
<keyword evidence="2" id="KW-1185">Reference proteome</keyword>
<comment type="caution">
    <text evidence="1">The sequence shown here is derived from an EMBL/GenBank/DDBJ whole genome shotgun (WGS) entry which is preliminary data.</text>
</comment>
<dbReference type="Proteomes" id="UP000828251">
    <property type="component" value="Unassembled WGS sequence"/>
</dbReference>
<dbReference type="AlphaFoldDB" id="A0A9D3ZFH0"/>
<reference evidence="1 2" key="1">
    <citation type="journal article" date="2021" name="Plant Biotechnol. J.">
        <title>Multi-omics assisted identification of the key and species-specific regulatory components of drought-tolerant mechanisms in Gossypium stocksii.</title>
        <authorList>
            <person name="Yu D."/>
            <person name="Ke L."/>
            <person name="Zhang D."/>
            <person name="Wu Y."/>
            <person name="Sun Y."/>
            <person name="Mei J."/>
            <person name="Sun J."/>
            <person name="Sun Y."/>
        </authorList>
    </citation>
    <scope>NUCLEOTIDE SEQUENCE [LARGE SCALE GENOMIC DNA]</scope>
    <source>
        <strain evidence="2">cv. E1</strain>
        <tissue evidence="1">Leaf</tissue>
    </source>
</reference>
<gene>
    <name evidence="1" type="ORF">J1N35_043933</name>
</gene>
<dbReference type="EMBL" id="JAIQCV010000013">
    <property type="protein sequence ID" value="KAH1031759.1"/>
    <property type="molecule type" value="Genomic_DNA"/>
</dbReference>